<evidence type="ECO:0000313" key="2">
    <source>
        <dbReference type="Proteomes" id="UP000265489"/>
    </source>
</evidence>
<dbReference type="Proteomes" id="UP000265489">
    <property type="component" value="Unassembled WGS sequence"/>
</dbReference>
<evidence type="ECO:0000313" key="1">
    <source>
        <dbReference type="EMBL" id="RGU90579.1"/>
    </source>
</evidence>
<protein>
    <recommendedName>
        <fullName evidence="3">Bacteriophage abortive infection AbiH</fullName>
    </recommendedName>
</protein>
<dbReference type="InterPro" id="IPR025935">
    <property type="entry name" value="AbiH"/>
</dbReference>
<accession>A0A395W5N5</accession>
<dbReference type="GeneID" id="66579983"/>
<dbReference type="AlphaFoldDB" id="A0A395W5N5"/>
<reference evidence="1 2" key="1">
    <citation type="submission" date="2018-08" db="EMBL/GenBank/DDBJ databases">
        <title>A genome reference for cultivated species of the human gut microbiota.</title>
        <authorList>
            <person name="Zou Y."/>
            <person name="Xue W."/>
            <person name="Luo G."/>
        </authorList>
    </citation>
    <scope>NUCLEOTIDE SEQUENCE [LARGE SCALE GENOMIC DNA]</scope>
    <source>
        <strain evidence="1 2">AF15-20</strain>
    </source>
</reference>
<comment type="caution">
    <text evidence="1">The sequence shown here is derived from an EMBL/GenBank/DDBJ whole genome shotgun (WGS) entry which is preliminary data.</text>
</comment>
<sequence length="320" mass="37791">MKKLVIIGNGFDIAHNLKTSYWDFREFLKKEHEQFLYAFERMYNIFPPDFSDPRMGADAEERWNKKIKSILWEEFETEIGKPNIAEMLDASESILEQMDLDGGNIGIEDTMDEYWRSEYGFVQKFQLYVKEWIEKISTNHVKPIKDGIIDDEESFYMSFNYTDTLENVYHIENVLHIHGGVDRVSWVEPIMGHCNTKDIEYYKNRAIKADEYFDEGSASINHAVVDYLKSIYKNTDRIIEANIPFFDKLKDVEEVTVIGWSAGQADIPYLKKIFESIMENTVWHVYWYDDKAKTSLIAAFDEVGIPNKNRNFRKSSEYWD</sequence>
<organism evidence="1 2">
    <name type="scientific">Holdemanella biformis</name>
    <dbReference type="NCBI Taxonomy" id="1735"/>
    <lineage>
        <taxon>Bacteria</taxon>
        <taxon>Bacillati</taxon>
        <taxon>Bacillota</taxon>
        <taxon>Erysipelotrichia</taxon>
        <taxon>Erysipelotrichales</taxon>
        <taxon>Erysipelotrichaceae</taxon>
        <taxon>Holdemanella</taxon>
    </lineage>
</organism>
<evidence type="ECO:0008006" key="3">
    <source>
        <dbReference type="Google" id="ProtNLM"/>
    </source>
</evidence>
<dbReference type="EMBL" id="QRYQ01000016">
    <property type="protein sequence ID" value="RGU90579.1"/>
    <property type="molecule type" value="Genomic_DNA"/>
</dbReference>
<dbReference type="Pfam" id="PF14253">
    <property type="entry name" value="AbiH"/>
    <property type="match status" value="1"/>
</dbReference>
<gene>
    <name evidence="1" type="ORF">DWW32_08455</name>
</gene>
<name>A0A395W5N5_9FIRM</name>
<proteinExistence type="predicted"/>
<dbReference type="RefSeq" id="WP_118325465.1">
    <property type="nucleotide sequence ID" value="NZ_QRYH01000016.1"/>
</dbReference>